<dbReference type="AlphaFoldDB" id="L9ZQL8"/>
<dbReference type="GO" id="GO:0004519">
    <property type="term" value="F:endonuclease activity"/>
    <property type="evidence" value="ECO:0007669"/>
    <property type="project" value="UniProtKB-KW"/>
</dbReference>
<feature type="region of interest" description="Disordered" evidence="1">
    <location>
        <begin position="127"/>
        <end position="163"/>
    </location>
</feature>
<keyword evidence="4" id="KW-0255">Endonuclease</keyword>
<keyword evidence="2" id="KW-0472">Membrane</keyword>
<proteinExistence type="predicted"/>
<dbReference type="EMBL" id="AOIM01000038">
    <property type="protein sequence ID" value="ELY88634.1"/>
    <property type="molecule type" value="Genomic_DNA"/>
</dbReference>
<comment type="caution">
    <text evidence="4">The sequence shown here is derived from an EMBL/GenBank/DDBJ whole genome shotgun (WGS) entry which is preliminary data.</text>
</comment>
<dbReference type="Gene3D" id="1.10.30.50">
    <property type="match status" value="1"/>
</dbReference>
<dbReference type="OrthoDB" id="11472at2157"/>
<feature type="transmembrane region" description="Helical" evidence="2">
    <location>
        <begin position="208"/>
        <end position="228"/>
    </location>
</feature>
<accession>L9ZQL8</accession>
<keyword evidence="4" id="KW-0540">Nuclease</keyword>
<dbReference type="GO" id="GO:0003676">
    <property type="term" value="F:nucleic acid binding"/>
    <property type="evidence" value="ECO:0007669"/>
    <property type="project" value="InterPro"/>
</dbReference>
<dbReference type="GO" id="GO:0008270">
    <property type="term" value="F:zinc ion binding"/>
    <property type="evidence" value="ECO:0007669"/>
    <property type="project" value="InterPro"/>
</dbReference>
<keyword evidence="2" id="KW-1133">Transmembrane helix</keyword>
<evidence type="ECO:0000256" key="2">
    <source>
        <dbReference type="SAM" id="Phobius"/>
    </source>
</evidence>
<feature type="compositionally biased region" description="Low complexity" evidence="1">
    <location>
        <begin position="91"/>
        <end position="100"/>
    </location>
</feature>
<evidence type="ECO:0000313" key="5">
    <source>
        <dbReference type="Proteomes" id="UP000011519"/>
    </source>
</evidence>
<keyword evidence="2" id="KW-0812">Transmembrane</keyword>
<dbReference type="SMART" id="SM00507">
    <property type="entry name" value="HNHc"/>
    <property type="match status" value="1"/>
</dbReference>
<dbReference type="InterPro" id="IPR002711">
    <property type="entry name" value="HNH"/>
</dbReference>
<organism evidence="4 5">
    <name type="scientific">Natrialba hulunbeirensis JCM 10989</name>
    <dbReference type="NCBI Taxonomy" id="1227493"/>
    <lineage>
        <taxon>Archaea</taxon>
        <taxon>Methanobacteriati</taxon>
        <taxon>Methanobacteriota</taxon>
        <taxon>Stenosarchaea group</taxon>
        <taxon>Halobacteria</taxon>
        <taxon>Halobacteriales</taxon>
        <taxon>Natrialbaceae</taxon>
        <taxon>Natrialba</taxon>
    </lineage>
</organism>
<dbReference type="Pfam" id="PF01844">
    <property type="entry name" value="HNH"/>
    <property type="match status" value="1"/>
</dbReference>
<dbReference type="InterPro" id="IPR003615">
    <property type="entry name" value="HNH_nuc"/>
</dbReference>
<dbReference type="Proteomes" id="UP000011519">
    <property type="component" value="Unassembled WGS sequence"/>
</dbReference>
<evidence type="ECO:0000256" key="1">
    <source>
        <dbReference type="SAM" id="MobiDB-lite"/>
    </source>
</evidence>
<protein>
    <submittedName>
        <fullName evidence="4">HNH endonuclease</fullName>
    </submittedName>
</protein>
<dbReference type="CDD" id="cd00085">
    <property type="entry name" value="HNHc"/>
    <property type="match status" value="1"/>
</dbReference>
<reference evidence="4 5" key="1">
    <citation type="journal article" date="2014" name="PLoS Genet.">
        <title>Phylogenetically driven sequencing of extremely halophilic archaea reveals strategies for static and dynamic osmo-response.</title>
        <authorList>
            <person name="Becker E.A."/>
            <person name="Seitzer P.M."/>
            <person name="Tritt A."/>
            <person name="Larsen D."/>
            <person name="Krusor M."/>
            <person name="Yao A.I."/>
            <person name="Wu D."/>
            <person name="Madern D."/>
            <person name="Eisen J.A."/>
            <person name="Darling A.E."/>
            <person name="Facciotti M.T."/>
        </authorList>
    </citation>
    <scope>NUCLEOTIDE SEQUENCE [LARGE SCALE GENOMIC DNA]</scope>
    <source>
        <strain evidence="4 5">JCM 10989</strain>
    </source>
</reference>
<keyword evidence="5" id="KW-1185">Reference proteome</keyword>
<gene>
    <name evidence="4" type="ORF">C483_14887</name>
</gene>
<feature type="region of interest" description="Disordered" evidence="1">
    <location>
        <begin position="78"/>
        <end position="114"/>
    </location>
</feature>
<evidence type="ECO:0000313" key="4">
    <source>
        <dbReference type="EMBL" id="ELY88634.1"/>
    </source>
</evidence>
<evidence type="ECO:0000259" key="3">
    <source>
        <dbReference type="SMART" id="SM00507"/>
    </source>
</evidence>
<name>L9ZQL8_9EURY</name>
<feature type="transmembrane region" description="Helical" evidence="2">
    <location>
        <begin position="184"/>
        <end position="202"/>
    </location>
</feature>
<feature type="domain" description="HNH nuclease" evidence="3">
    <location>
        <begin position="15"/>
        <end position="71"/>
    </location>
</feature>
<feature type="compositionally biased region" description="Basic and acidic residues" evidence="1">
    <location>
        <begin position="78"/>
        <end position="89"/>
    </location>
</feature>
<dbReference type="STRING" id="1227493.C483_14887"/>
<keyword evidence="4" id="KW-0378">Hydrolase</keyword>
<sequence length="318" mass="35478">MGQEWGAKYADNWDDISEYVKDRDNYTCQSCGVRGRQYGPAELHSHHIHHKSEGGSDDPSNLVTLCWRCHNEAHDHFVRPMTEKARTDRPSVSTRSSQSSNPAKQTWKISDGPADENLQRIADDIYGSSHETTTRQRSRSGSAVADNAGVTVDRSSDPKVTTTLQLPTLDQNDPLPAADYTPHGLTFSILLILGIPGGFLFTLLSQSVISSVLLTLALATIAYPFLYIHNKPVSEDLNRINELIGPYEKKKREINNMIEQNGDVPDKDINDLRSLHGEISTIVSRRNEGHFNSQFVDQVAVTTTDIKRLERGNVTPRT</sequence>